<dbReference type="EMBL" id="BTSX01000004">
    <property type="protein sequence ID" value="GMS93967.1"/>
    <property type="molecule type" value="Genomic_DNA"/>
</dbReference>
<comment type="subcellular location">
    <subcellularLocation>
        <location evidence="1">Membrane</location>
        <topology evidence="1">Multi-pass membrane protein</topology>
    </subcellularLocation>
</comment>
<gene>
    <name evidence="6" type="ORF">PENTCL1PPCAC_16142</name>
</gene>
<feature type="transmembrane region" description="Helical" evidence="5">
    <location>
        <begin position="55"/>
        <end position="74"/>
    </location>
</feature>
<accession>A0AAV5TI53</accession>
<evidence type="ECO:0000256" key="4">
    <source>
        <dbReference type="ARBA" id="ARBA00023136"/>
    </source>
</evidence>
<dbReference type="Pfam" id="PF07690">
    <property type="entry name" value="MFS_1"/>
    <property type="match status" value="1"/>
</dbReference>
<dbReference type="PANTHER" id="PTHR23510:SF25">
    <property type="entry name" value="MFS DOMAIN-CONTAINING PROTEIN"/>
    <property type="match status" value="1"/>
</dbReference>
<evidence type="ECO:0008006" key="8">
    <source>
        <dbReference type="Google" id="ProtNLM"/>
    </source>
</evidence>
<dbReference type="GO" id="GO:0005765">
    <property type="term" value="C:lysosomal membrane"/>
    <property type="evidence" value="ECO:0007669"/>
    <property type="project" value="TreeGrafter"/>
</dbReference>
<dbReference type="InterPro" id="IPR036259">
    <property type="entry name" value="MFS_trans_sf"/>
</dbReference>
<dbReference type="InterPro" id="IPR051068">
    <property type="entry name" value="MFS_Domain-Containing_Protein"/>
</dbReference>
<keyword evidence="7" id="KW-1185">Reference proteome</keyword>
<evidence type="ECO:0000256" key="1">
    <source>
        <dbReference type="ARBA" id="ARBA00004141"/>
    </source>
</evidence>
<evidence type="ECO:0000313" key="6">
    <source>
        <dbReference type="EMBL" id="GMS93967.1"/>
    </source>
</evidence>
<dbReference type="Gene3D" id="1.20.1250.20">
    <property type="entry name" value="MFS general substrate transporter like domains"/>
    <property type="match status" value="1"/>
</dbReference>
<name>A0AAV5TI53_9BILA</name>
<feature type="transmembrane region" description="Helical" evidence="5">
    <location>
        <begin position="80"/>
        <end position="103"/>
    </location>
</feature>
<evidence type="ECO:0000313" key="7">
    <source>
        <dbReference type="Proteomes" id="UP001432027"/>
    </source>
</evidence>
<dbReference type="GO" id="GO:0022857">
    <property type="term" value="F:transmembrane transporter activity"/>
    <property type="evidence" value="ECO:0007669"/>
    <property type="project" value="InterPro"/>
</dbReference>
<keyword evidence="3 5" id="KW-1133">Transmembrane helix</keyword>
<dbReference type="AlphaFoldDB" id="A0AAV5TI53"/>
<feature type="transmembrane region" description="Helical" evidence="5">
    <location>
        <begin position="115"/>
        <end position="135"/>
    </location>
</feature>
<proteinExistence type="predicted"/>
<keyword evidence="2 5" id="KW-0812">Transmembrane</keyword>
<reference evidence="6" key="1">
    <citation type="submission" date="2023-10" db="EMBL/GenBank/DDBJ databases">
        <title>Genome assembly of Pristionchus species.</title>
        <authorList>
            <person name="Yoshida K."/>
            <person name="Sommer R.J."/>
        </authorList>
    </citation>
    <scope>NUCLEOTIDE SEQUENCE</scope>
    <source>
        <strain evidence="6">RS0144</strain>
    </source>
</reference>
<dbReference type="SUPFAM" id="SSF103473">
    <property type="entry name" value="MFS general substrate transporter"/>
    <property type="match status" value="1"/>
</dbReference>
<evidence type="ECO:0000256" key="2">
    <source>
        <dbReference type="ARBA" id="ARBA00022692"/>
    </source>
</evidence>
<feature type="transmembrane region" description="Helical" evidence="5">
    <location>
        <begin position="20"/>
        <end position="43"/>
    </location>
</feature>
<dbReference type="InterPro" id="IPR011701">
    <property type="entry name" value="MFS"/>
</dbReference>
<protein>
    <recommendedName>
        <fullName evidence="8">Membrane transporter</fullName>
    </recommendedName>
</protein>
<organism evidence="6 7">
    <name type="scientific">Pristionchus entomophagus</name>
    <dbReference type="NCBI Taxonomy" id="358040"/>
    <lineage>
        <taxon>Eukaryota</taxon>
        <taxon>Metazoa</taxon>
        <taxon>Ecdysozoa</taxon>
        <taxon>Nematoda</taxon>
        <taxon>Chromadorea</taxon>
        <taxon>Rhabditida</taxon>
        <taxon>Rhabditina</taxon>
        <taxon>Diplogasteromorpha</taxon>
        <taxon>Diplogasteroidea</taxon>
        <taxon>Neodiplogasteridae</taxon>
        <taxon>Pristionchus</taxon>
    </lineage>
</organism>
<sequence length="211" mass="23196">MLAMGEWPYMSSIDPEVTSNFFGNATAASKAVNVAFTFLFAIWSHKIHGIKKPMIIGRCITLAACVMYILVEFAPTHRRWWMLVCYLFFGVGFGTGPLLRSYMARVTSEENRSTAYALMSGAMVMSIVIGPPPIWCAVITNIAALAVSVFVLEDTVGDEIAAQQSIPSSFSLATIKDRLSNLRSLDIPWLLAVLVIIERMASNVFNTTMAV</sequence>
<dbReference type="PANTHER" id="PTHR23510">
    <property type="entry name" value="INNER MEMBRANE TRANSPORT PROTEIN YAJR"/>
    <property type="match status" value="1"/>
</dbReference>
<evidence type="ECO:0000256" key="5">
    <source>
        <dbReference type="SAM" id="Phobius"/>
    </source>
</evidence>
<dbReference type="Proteomes" id="UP001432027">
    <property type="component" value="Unassembled WGS sequence"/>
</dbReference>
<evidence type="ECO:0000256" key="3">
    <source>
        <dbReference type="ARBA" id="ARBA00022989"/>
    </source>
</evidence>
<keyword evidence="4 5" id="KW-0472">Membrane</keyword>
<comment type="caution">
    <text evidence="6">The sequence shown here is derived from an EMBL/GenBank/DDBJ whole genome shotgun (WGS) entry which is preliminary data.</text>
</comment>